<dbReference type="InterPro" id="IPR014284">
    <property type="entry name" value="RNA_pol_sigma-70_dom"/>
</dbReference>
<evidence type="ECO:0000259" key="6">
    <source>
        <dbReference type="Pfam" id="PF08281"/>
    </source>
</evidence>
<dbReference type="InterPro" id="IPR036388">
    <property type="entry name" value="WH-like_DNA-bd_sf"/>
</dbReference>
<dbReference type="OrthoDB" id="9780326at2"/>
<evidence type="ECO:0000256" key="1">
    <source>
        <dbReference type="ARBA" id="ARBA00010641"/>
    </source>
</evidence>
<dbReference type="InterPro" id="IPR013325">
    <property type="entry name" value="RNA_pol_sigma_r2"/>
</dbReference>
<dbReference type="Pfam" id="PF08281">
    <property type="entry name" value="Sigma70_r4_2"/>
    <property type="match status" value="1"/>
</dbReference>
<dbReference type="SUPFAM" id="SSF88946">
    <property type="entry name" value="Sigma2 domain of RNA polymerase sigma factors"/>
    <property type="match status" value="1"/>
</dbReference>
<proteinExistence type="inferred from homology"/>
<dbReference type="PANTHER" id="PTHR43133">
    <property type="entry name" value="RNA POLYMERASE ECF-TYPE SIGMA FACTO"/>
    <property type="match status" value="1"/>
</dbReference>
<dbReference type="InterPro" id="IPR013249">
    <property type="entry name" value="RNA_pol_sigma70_r4_t2"/>
</dbReference>
<protein>
    <submittedName>
        <fullName evidence="7">Sigma-70 family RNA polymerase sigma factor</fullName>
    </submittedName>
</protein>
<evidence type="ECO:0000313" key="8">
    <source>
        <dbReference type="Proteomes" id="UP000306402"/>
    </source>
</evidence>
<evidence type="ECO:0000259" key="5">
    <source>
        <dbReference type="Pfam" id="PF04542"/>
    </source>
</evidence>
<dbReference type="InterPro" id="IPR007627">
    <property type="entry name" value="RNA_pol_sigma70_r2"/>
</dbReference>
<dbReference type="Gene3D" id="1.10.1740.10">
    <property type="match status" value="1"/>
</dbReference>
<accession>A0A5R9L608</accession>
<reference evidence="7 8" key="1">
    <citation type="submission" date="2019-05" db="EMBL/GenBank/DDBJ databases">
        <authorList>
            <person name="Qu J.-H."/>
        </authorList>
    </citation>
    <scope>NUCLEOTIDE SEQUENCE [LARGE SCALE GENOMIC DNA]</scope>
    <source>
        <strain evidence="7 8">T17</strain>
    </source>
</reference>
<dbReference type="GO" id="GO:0016987">
    <property type="term" value="F:sigma factor activity"/>
    <property type="evidence" value="ECO:0007669"/>
    <property type="project" value="UniProtKB-KW"/>
</dbReference>
<keyword evidence="4" id="KW-0804">Transcription</keyword>
<keyword evidence="3" id="KW-0731">Sigma factor</keyword>
<dbReference type="InterPro" id="IPR039425">
    <property type="entry name" value="RNA_pol_sigma-70-like"/>
</dbReference>
<keyword evidence="2" id="KW-0805">Transcription regulation</keyword>
<comment type="caution">
    <text evidence="7">The sequence shown here is derived from an EMBL/GenBank/DDBJ whole genome shotgun (WGS) entry which is preliminary data.</text>
</comment>
<dbReference type="AlphaFoldDB" id="A0A5R9L608"/>
<evidence type="ECO:0000313" key="7">
    <source>
        <dbReference type="EMBL" id="TLV04012.1"/>
    </source>
</evidence>
<dbReference type="PANTHER" id="PTHR43133:SF45">
    <property type="entry name" value="RNA POLYMERASE ECF-TYPE SIGMA FACTOR"/>
    <property type="match status" value="1"/>
</dbReference>
<dbReference type="Gene3D" id="1.10.10.10">
    <property type="entry name" value="Winged helix-like DNA-binding domain superfamily/Winged helix DNA-binding domain"/>
    <property type="match status" value="1"/>
</dbReference>
<dbReference type="GO" id="GO:0006352">
    <property type="term" value="P:DNA-templated transcription initiation"/>
    <property type="evidence" value="ECO:0007669"/>
    <property type="project" value="InterPro"/>
</dbReference>
<dbReference type="Proteomes" id="UP000306402">
    <property type="component" value="Unassembled WGS sequence"/>
</dbReference>
<sequence>MSKSMEKQFVAVLNQNRAALFKICKIYCADPEDRRDLFQEIVIQLWQAFPTFRGESGASTWVYRIGMNTAISNFRKTTNRRSTSPFSSFDMEIPELQDTAENPIDTGPLYQAIDQLNVIEKALVLLYLEDKSYDEMSAILGISKSNVGVKLNRVKTKLEKLIKTQTL</sequence>
<dbReference type="Pfam" id="PF04542">
    <property type="entry name" value="Sigma70_r2"/>
    <property type="match status" value="1"/>
</dbReference>
<dbReference type="EMBL" id="VCEJ01000002">
    <property type="protein sequence ID" value="TLV04012.1"/>
    <property type="molecule type" value="Genomic_DNA"/>
</dbReference>
<feature type="domain" description="RNA polymerase sigma factor 70 region 4 type 2" evidence="6">
    <location>
        <begin position="109"/>
        <end position="158"/>
    </location>
</feature>
<dbReference type="InterPro" id="IPR013324">
    <property type="entry name" value="RNA_pol_sigma_r3/r4-like"/>
</dbReference>
<comment type="similarity">
    <text evidence="1">Belongs to the sigma-70 factor family. ECF subfamily.</text>
</comment>
<keyword evidence="8" id="KW-1185">Reference proteome</keyword>
<dbReference type="SUPFAM" id="SSF88659">
    <property type="entry name" value="Sigma3 and sigma4 domains of RNA polymerase sigma factors"/>
    <property type="match status" value="1"/>
</dbReference>
<evidence type="ECO:0000256" key="2">
    <source>
        <dbReference type="ARBA" id="ARBA00023015"/>
    </source>
</evidence>
<dbReference type="NCBIfam" id="TIGR02937">
    <property type="entry name" value="sigma70-ECF"/>
    <property type="match status" value="1"/>
</dbReference>
<gene>
    <name evidence="7" type="ORF">FEN17_00890</name>
</gene>
<evidence type="ECO:0000256" key="3">
    <source>
        <dbReference type="ARBA" id="ARBA00023082"/>
    </source>
</evidence>
<name>A0A5R9L608_9BACT</name>
<dbReference type="GO" id="GO:0003677">
    <property type="term" value="F:DNA binding"/>
    <property type="evidence" value="ECO:0007669"/>
    <property type="project" value="InterPro"/>
</dbReference>
<evidence type="ECO:0000256" key="4">
    <source>
        <dbReference type="ARBA" id="ARBA00023163"/>
    </source>
</evidence>
<organism evidence="7 8">
    <name type="scientific">Dyadobacter luticola</name>
    <dbReference type="NCBI Taxonomy" id="1979387"/>
    <lineage>
        <taxon>Bacteria</taxon>
        <taxon>Pseudomonadati</taxon>
        <taxon>Bacteroidota</taxon>
        <taxon>Cytophagia</taxon>
        <taxon>Cytophagales</taxon>
        <taxon>Spirosomataceae</taxon>
        <taxon>Dyadobacter</taxon>
    </lineage>
</organism>
<feature type="domain" description="RNA polymerase sigma-70 region 2" evidence="5">
    <location>
        <begin position="14"/>
        <end position="78"/>
    </location>
</feature>